<dbReference type="AlphaFoldDB" id="A0A2J0UHN1"/>
<evidence type="ECO:0000259" key="3">
    <source>
        <dbReference type="Pfam" id="PF13505"/>
    </source>
</evidence>
<protein>
    <recommendedName>
        <fullName evidence="3">Outer membrane protein beta-barrel domain-containing protein</fullName>
    </recommendedName>
</protein>
<dbReference type="RefSeq" id="WP_100439651.1">
    <property type="nucleotide sequence ID" value="NZ_CBCPIZ010000006.1"/>
</dbReference>
<dbReference type="Pfam" id="PF13505">
    <property type="entry name" value="OMP_b-brl"/>
    <property type="match status" value="1"/>
</dbReference>
<dbReference type="EMBL" id="NEQV01000001">
    <property type="protein sequence ID" value="PJL34360.1"/>
    <property type="molecule type" value="Genomic_DNA"/>
</dbReference>
<sequence>MRKILIVAALLAAAPFSASAEALSYTYVEGGWTQLQLDHGGGSKPRLDGGYIRGSVAIAEQVHVFGGYTAVTKTYNHNYYDIAVRIKQKVQSPELGIGYHMPWTDRVDFTADAAWVRLDEEFKMSFNGRQVDRLKNDINVGRVTMGIRGKPSRMTEAWAKAGYMDGGSDFKGTWVGTVGGQINFTKTWGLVGEISGYRDVTQYSAGVRASF</sequence>
<dbReference type="InterPro" id="IPR027385">
    <property type="entry name" value="Beta-barrel_OMP"/>
</dbReference>
<comment type="caution">
    <text evidence="4">The sequence shown here is derived from an EMBL/GenBank/DDBJ whole genome shotgun (WGS) entry which is preliminary data.</text>
</comment>
<organism evidence="4 5">
    <name type="scientific">Stenotrophomonas maltophilia</name>
    <name type="common">Pseudomonas maltophilia</name>
    <name type="synonym">Xanthomonas maltophilia</name>
    <dbReference type="NCBI Taxonomy" id="40324"/>
    <lineage>
        <taxon>Bacteria</taxon>
        <taxon>Pseudomonadati</taxon>
        <taxon>Pseudomonadota</taxon>
        <taxon>Gammaproteobacteria</taxon>
        <taxon>Lysobacterales</taxon>
        <taxon>Lysobacteraceae</taxon>
        <taxon>Stenotrophomonas</taxon>
        <taxon>Stenotrophomonas maltophilia group</taxon>
    </lineage>
</organism>
<evidence type="ECO:0000313" key="4">
    <source>
        <dbReference type="EMBL" id="PJL34360.1"/>
    </source>
</evidence>
<evidence type="ECO:0000313" key="5">
    <source>
        <dbReference type="Proteomes" id="UP000230167"/>
    </source>
</evidence>
<feature type="signal peptide" evidence="2">
    <location>
        <begin position="1"/>
        <end position="20"/>
    </location>
</feature>
<reference evidence="4 5" key="1">
    <citation type="journal article" date="2017" name="Front. Microbiol.">
        <title>Double-Face Meets the Bacterial World: The Opportunistic Pathogen Stenotrophomonas maltophilia.</title>
        <authorList>
            <person name="Lira F."/>
            <person name="Berg G."/>
            <person name="Martinez J.L."/>
        </authorList>
    </citation>
    <scope>NUCLEOTIDE SEQUENCE [LARGE SCALE GENOMIC DNA]</scope>
    <source>
        <strain evidence="4 5">EA1</strain>
    </source>
</reference>
<proteinExistence type="predicted"/>
<evidence type="ECO:0000256" key="1">
    <source>
        <dbReference type="ARBA" id="ARBA00022729"/>
    </source>
</evidence>
<dbReference type="OrthoDB" id="6048657at2"/>
<name>A0A2J0UHN1_STEMA</name>
<keyword evidence="1 2" id="KW-0732">Signal</keyword>
<evidence type="ECO:0000256" key="2">
    <source>
        <dbReference type="SAM" id="SignalP"/>
    </source>
</evidence>
<gene>
    <name evidence="4" type="ORF">B9Y64_04605</name>
</gene>
<accession>A0A2J0UHN1</accession>
<dbReference type="Proteomes" id="UP000230167">
    <property type="component" value="Unassembled WGS sequence"/>
</dbReference>
<feature type="chain" id="PRO_5014377466" description="Outer membrane protein beta-barrel domain-containing protein" evidence="2">
    <location>
        <begin position="21"/>
        <end position="211"/>
    </location>
</feature>
<feature type="domain" description="Outer membrane protein beta-barrel" evidence="3">
    <location>
        <begin position="7"/>
        <end position="197"/>
    </location>
</feature>